<dbReference type="EnsemblPlants" id="OGLUM09G14100.1">
    <property type="protein sequence ID" value="OGLUM09G14100.1"/>
    <property type="gene ID" value="OGLUM09G14100"/>
</dbReference>
<dbReference type="AlphaFoldDB" id="A0A0E0B467"/>
<reference evidence="1" key="2">
    <citation type="submission" date="2018-05" db="EMBL/GenBank/DDBJ databases">
        <title>OgluRS3 (Oryza glumaepatula Reference Sequence Version 3).</title>
        <authorList>
            <person name="Zhang J."/>
            <person name="Kudrna D."/>
            <person name="Lee S."/>
            <person name="Talag J."/>
            <person name="Welchert J."/>
            <person name="Wing R.A."/>
        </authorList>
    </citation>
    <scope>NUCLEOTIDE SEQUENCE [LARGE SCALE GENOMIC DNA]</scope>
</reference>
<dbReference type="HOGENOM" id="CLU_2658568_0_0_1"/>
<dbReference type="Proteomes" id="UP000026961">
    <property type="component" value="Chromosome 9"/>
</dbReference>
<evidence type="ECO:0000313" key="2">
    <source>
        <dbReference type="Proteomes" id="UP000026961"/>
    </source>
</evidence>
<reference evidence="1" key="1">
    <citation type="submission" date="2015-04" db="UniProtKB">
        <authorList>
            <consortium name="EnsemblPlants"/>
        </authorList>
    </citation>
    <scope>IDENTIFICATION</scope>
</reference>
<accession>A0A0E0B467</accession>
<name>A0A0E0B467_9ORYZ</name>
<dbReference type="Gramene" id="OGLUM09G14100.1">
    <property type="protein sequence ID" value="OGLUM09G14100.1"/>
    <property type="gene ID" value="OGLUM09G14100"/>
</dbReference>
<organism evidence="1">
    <name type="scientific">Oryza glumipatula</name>
    <dbReference type="NCBI Taxonomy" id="40148"/>
    <lineage>
        <taxon>Eukaryota</taxon>
        <taxon>Viridiplantae</taxon>
        <taxon>Streptophyta</taxon>
        <taxon>Embryophyta</taxon>
        <taxon>Tracheophyta</taxon>
        <taxon>Spermatophyta</taxon>
        <taxon>Magnoliopsida</taxon>
        <taxon>Liliopsida</taxon>
        <taxon>Poales</taxon>
        <taxon>Poaceae</taxon>
        <taxon>BOP clade</taxon>
        <taxon>Oryzoideae</taxon>
        <taxon>Oryzeae</taxon>
        <taxon>Oryzinae</taxon>
        <taxon>Oryza</taxon>
    </lineage>
</organism>
<proteinExistence type="predicted"/>
<keyword evidence="2" id="KW-1185">Reference proteome</keyword>
<sequence>MSSLGSLDDDAVVACVVKAAAASGAAARRQAASGRLDFRLVIFLVTWQDCHTTPIFPVRRRVPRLAARHGQHRKRE</sequence>
<protein>
    <submittedName>
        <fullName evidence="1">Uncharacterized protein</fullName>
    </submittedName>
</protein>
<evidence type="ECO:0000313" key="1">
    <source>
        <dbReference type="EnsemblPlants" id="OGLUM09G14100.1"/>
    </source>
</evidence>